<dbReference type="InterPro" id="IPR020449">
    <property type="entry name" value="Tscrpt_reg_AraC-type_HTH"/>
</dbReference>
<evidence type="ECO:0000256" key="1">
    <source>
        <dbReference type="ARBA" id="ARBA00023015"/>
    </source>
</evidence>
<dbReference type="SUPFAM" id="SSF46689">
    <property type="entry name" value="Homeodomain-like"/>
    <property type="match status" value="2"/>
</dbReference>
<dbReference type="Gene3D" id="1.10.10.60">
    <property type="entry name" value="Homeodomain-like"/>
    <property type="match status" value="2"/>
</dbReference>
<accession>A0AAE3FJ00</accession>
<gene>
    <name evidence="6" type="ORF">MR241_03775</name>
</gene>
<proteinExistence type="predicted"/>
<organism evidence="6 7">
    <name type="scientific">Candidatus Colimorpha enterica</name>
    <dbReference type="NCBI Taxonomy" id="3083063"/>
    <lineage>
        <taxon>Bacteria</taxon>
        <taxon>Pseudomonadati</taxon>
        <taxon>Bacteroidota</taxon>
        <taxon>Bacteroidia</taxon>
        <taxon>Bacteroidales</taxon>
        <taxon>Candidatus Colimorpha</taxon>
    </lineage>
</organism>
<dbReference type="InterPro" id="IPR018060">
    <property type="entry name" value="HTH_AraC"/>
</dbReference>
<comment type="caution">
    <text evidence="6">The sequence shown here is derived from an EMBL/GenBank/DDBJ whole genome shotgun (WGS) entry which is preliminary data.</text>
</comment>
<dbReference type="AlphaFoldDB" id="A0AAE3FJ00"/>
<protein>
    <submittedName>
        <fullName evidence="6">AraC family transcriptional regulator</fullName>
    </submittedName>
</protein>
<dbReference type="PROSITE" id="PS01124">
    <property type="entry name" value="HTH_ARAC_FAMILY_2"/>
    <property type="match status" value="1"/>
</dbReference>
<dbReference type="GO" id="GO:0043565">
    <property type="term" value="F:sequence-specific DNA binding"/>
    <property type="evidence" value="ECO:0007669"/>
    <property type="project" value="InterPro"/>
</dbReference>
<dbReference type="GO" id="GO:0003700">
    <property type="term" value="F:DNA-binding transcription factor activity"/>
    <property type="evidence" value="ECO:0007669"/>
    <property type="project" value="InterPro"/>
</dbReference>
<feature type="domain" description="HTH araC/xylS-type" evidence="5">
    <location>
        <begin position="61"/>
        <end position="159"/>
    </location>
</feature>
<dbReference type="PRINTS" id="PR00032">
    <property type="entry name" value="HTHARAC"/>
</dbReference>
<sequence>MPVYGILNTCFRELIGELEGRELLYTEIAQSIFRTLIMYVFRLVDTTHDIAPYIEMNRIIDSATAFIERNFRKNLTLDSVAEACFTNKYYLSHLFSQVRKMTVWDYILERRVEEGKRLLAETGMTVAEAAEKSGFRDPGYFGRVFRKATGMNPSAYRKKCRREDHTGNARRPVIASEHS</sequence>
<evidence type="ECO:0000259" key="5">
    <source>
        <dbReference type="PROSITE" id="PS01124"/>
    </source>
</evidence>
<dbReference type="Pfam" id="PF12833">
    <property type="entry name" value="HTH_18"/>
    <property type="match status" value="1"/>
</dbReference>
<evidence type="ECO:0000256" key="4">
    <source>
        <dbReference type="SAM" id="MobiDB-lite"/>
    </source>
</evidence>
<reference evidence="6 7" key="1">
    <citation type="submission" date="2022-03" db="EMBL/GenBank/DDBJ databases">
        <title>Metagenome-assembled genomes from swine fecal metagenomes.</title>
        <authorList>
            <person name="Holman D.B."/>
            <person name="Kommadath A."/>
        </authorList>
    </citation>
    <scope>NUCLEOTIDE SEQUENCE [LARGE SCALE GENOMIC DNA]</scope>
    <source>
        <strain evidence="6">SUG147</strain>
    </source>
</reference>
<evidence type="ECO:0000256" key="2">
    <source>
        <dbReference type="ARBA" id="ARBA00023125"/>
    </source>
</evidence>
<evidence type="ECO:0000256" key="3">
    <source>
        <dbReference type="ARBA" id="ARBA00023163"/>
    </source>
</evidence>
<dbReference type="InterPro" id="IPR009057">
    <property type="entry name" value="Homeodomain-like_sf"/>
</dbReference>
<evidence type="ECO:0000313" key="7">
    <source>
        <dbReference type="Proteomes" id="UP001139365"/>
    </source>
</evidence>
<dbReference type="Proteomes" id="UP001139365">
    <property type="component" value="Unassembled WGS sequence"/>
</dbReference>
<dbReference type="InterPro" id="IPR018062">
    <property type="entry name" value="HTH_AraC-typ_CS"/>
</dbReference>
<name>A0AAE3FJ00_9BACT</name>
<keyword evidence="3" id="KW-0804">Transcription</keyword>
<feature type="region of interest" description="Disordered" evidence="4">
    <location>
        <begin position="160"/>
        <end position="179"/>
    </location>
</feature>
<dbReference type="PANTHER" id="PTHR43280:SF10">
    <property type="entry name" value="REGULATORY PROTEIN POCR"/>
    <property type="match status" value="1"/>
</dbReference>
<keyword evidence="1" id="KW-0805">Transcription regulation</keyword>
<dbReference type="EMBL" id="JALEMU010000060">
    <property type="protein sequence ID" value="MCI5755393.1"/>
    <property type="molecule type" value="Genomic_DNA"/>
</dbReference>
<dbReference type="PROSITE" id="PS00041">
    <property type="entry name" value="HTH_ARAC_FAMILY_1"/>
    <property type="match status" value="1"/>
</dbReference>
<evidence type="ECO:0000313" key="6">
    <source>
        <dbReference type="EMBL" id="MCI5755393.1"/>
    </source>
</evidence>
<keyword evidence="2" id="KW-0238">DNA-binding</keyword>
<dbReference type="SMART" id="SM00342">
    <property type="entry name" value="HTH_ARAC"/>
    <property type="match status" value="1"/>
</dbReference>
<dbReference type="PANTHER" id="PTHR43280">
    <property type="entry name" value="ARAC-FAMILY TRANSCRIPTIONAL REGULATOR"/>
    <property type="match status" value="1"/>
</dbReference>